<comment type="caution">
    <text evidence="10">The sequence shown here is derived from an EMBL/GenBank/DDBJ whole genome shotgun (WGS) entry which is preliminary data.</text>
</comment>
<proteinExistence type="inferred from homology"/>
<keyword evidence="3" id="KW-0813">Transport</keyword>
<dbReference type="InterPro" id="IPR015856">
    <property type="entry name" value="ABC_transpr_CbiO/EcfA_su"/>
</dbReference>
<name>A0A2R5F2J0_9BACL</name>
<evidence type="ECO:0000256" key="4">
    <source>
        <dbReference type="ARBA" id="ARBA00022475"/>
    </source>
</evidence>
<dbReference type="PROSITE" id="PS00211">
    <property type="entry name" value="ABC_TRANSPORTER_1"/>
    <property type="match status" value="1"/>
</dbReference>
<dbReference type="GO" id="GO:0015087">
    <property type="term" value="F:cobalt ion transmembrane transporter activity"/>
    <property type="evidence" value="ECO:0007669"/>
    <property type="project" value="UniProtKB-ARBA"/>
</dbReference>
<evidence type="ECO:0000313" key="10">
    <source>
        <dbReference type="EMBL" id="GBG10061.1"/>
    </source>
</evidence>
<accession>A0A2R5F2J0</accession>
<evidence type="ECO:0000256" key="5">
    <source>
        <dbReference type="ARBA" id="ARBA00022741"/>
    </source>
</evidence>
<dbReference type="Gene3D" id="3.40.50.300">
    <property type="entry name" value="P-loop containing nucleotide triphosphate hydrolases"/>
    <property type="match status" value="1"/>
</dbReference>
<keyword evidence="6" id="KW-0067">ATP-binding</keyword>
<evidence type="ECO:0000256" key="3">
    <source>
        <dbReference type="ARBA" id="ARBA00022448"/>
    </source>
</evidence>
<protein>
    <submittedName>
        <fullName evidence="10">Energy-coupling factor transporter ATPase</fullName>
    </submittedName>
</protein>
<keyword evidence="4" id="KW-1003">Cell membrane</keyword>
<dbReference type="GO" id="GO:0042626">
    <property type="term" value="F:ATPase-coupled transmembrane transporter activity"/>
    <property type="evidence" value="ECO:0007669"/>
    <property type="project" value="TreeGrafter"/>
</dbReference>
<keyword evidence="8" id="KW-0472">Membrane</keyword>
<dbReference type="PROSITE" id="PS50893">
    <property type="entry name" value="ABC_TRANSPORTER_2"/>
    <property type="match status" value="1"/>
</dbReference>
<sequence>MRDIKRVEPLAVLLSRVTIGLPFSGAPVLSDISLEIPAGQWLGITGMNGSGKSTLLRLISGLLLADEGSVTINGLTLAEDTVWEIRKGIGFVFASPDNQFVGQTVAEDIAFGMANRCLEPEAIRSRIHQYAELLSITDLLGRHPSSLSGGQKQRVAIASVLAMEPRIILFDEATSMLDEGSRREVLGIMKQLHAVNRYTLITVTHDTDELLEAERIIMLADGSVIGDGSPEELLIRDEWRSKCRLQTPYMLQLCRELQRQGIGISERFTEEEVQKELWAFISKTSLTNTRMASCSRG</sequence>
<dbReference type="FunFam" id="3.40.50.300:FF:000224">
    <property type="entry name" value="Energy-coupling factor transporter ATP-binding protein EcfA"/>
    <property type="match status" value="1"/>
</dbReference>
<dbReference type="GO" id="GO:0005524">
    <property type="term" value="F:ATP binding"/>
    <property type="evidence" value="ECO:0007669"/>
    <property type="project" value="UniProtKB-KW"/>
</dbReference>
<dbReference type="EMBL" id="BDQX01000289">
    <property type="protein sequence ID" value="GBG10061.1"/>
    <property type="molecule type" value="Genomic_DNA"/>
</dbReference>
<evidence type="ECO:0000259" key="9">
    <source>
        <dbReference type="PROSITE" id="PS50893"/>
    </source>
</evidence>
<evidence type="ECO:0000256" key="8">
    <source>
        <dbReference type="ARBA" id="ARBA00023136"/>
    </source>
</evidence>
<evidence type="ECO:0000256" key="6">
    <source>
        <dbReference type="ARBA" id="ARBA00022840"/>
    </source>
</evidence>
<dbReference type="GO" id="GO:0016887">
    <property type="term" value="F:ATP hydrolysis activity"/>
    <property type="evidence" value="ECO:0007669"/>
    <property type="project" value="InterPro"/>
</dbReference>
<organism evidence="10 11">
    <name type="scientific">Paenibacillus agaridevorans</name>
    <dbReference type="NCBI Taxonomy" id="171404"/>
    <lineage>
        <taxon>Bacteria</taxon>
        <taxon>Bacillati</taxon>
        <taxon>Bacillota</taxon>
        <taxon>Bacilli</taxon>
        <taxon>Bacillales</taxon>
        <taxon>Paenibacillaceae</taxon>
        <taxon>Paenibacillus</taxon>
    </lineage>
</organism>
<dbReference type="InterPro" id="IPR050095">
    <property type="entry name" value="ECF_ABC_transporter_ATP-bd"/>
</dbReference>
<evidence type="ECO:0000256" key="7">
    <source>
        <dbReference type="ARBA" id="ARBA00022967"/>
    </source>
</evidence>
<evidence type="ECO:0000313" key="11">
    <source>
        <dbReference type="Proteomes" id="UP000245202"/>
    </source>
</evidence>
<dbReference type="SMART" id="SM00382">
    <property type="entry name" value="AAA"/>
    <property type="match status" value="1"/>
</dbReference>
<comment type="subcellular location">
    <subcellularLocation>
        <location evidence="1">Cell membrane</location>
        <topology evidence="1">Peripheral membrane protein</topology>
    </subcellularLocation>
</comment>
<dbReference type="PANTHER" id="PTHR43553">
    <property type="entry name" value="HEAVY METAL TRANSPORTER"/>
    <property type="match status" value="1"/>
</dbReference>
<comment type="similarity">
    <text evidence="2">Belongs to the ABC transporter superfamily.</text>
</comment>
<keyword evidence="7" id="KW-1278">Translocase</keyword>
<evidence type="ECO:0000256" key="1">
    <source>
        <dbReference type="ARBA" id="ARBA00004202"/>
    </source>
</evidence>
<keyword evidence="11" id="KW-1185">Reference proteome</keyword>
<evidence type="ECO:0000256" key="2">
    <source>
        <dbReference type="ARBA" id="ARBA00005417"/>
    </source>
</evidence>
<dbReference type="InterPro" id="IPR003439">
    <property type="entry name" value="ABC_transporter-like_ATP-bd"/>
</dbReference>
<keyword evidence="5" id="KW-0547">Nucleotide-binding</keyword>
<gene>
    <name evidence="10" type="ORF">PAT3040_04771</name>
</gene>
<dbReference type="GO" id="GO:0043190">
    <property type="term" value="C:ATP-binding cassette (ABC) transporter complex"/>
    <property type="evidence" value="ECO:0007669"/>
    <property type="project" value="TreeGrafter"/>
</dbReference>
<dbReference type="InterPro" id="IPR003593">
    <property type="entry name" value="AAA+_ATPase"/>
</dbReference>
<dbReference type="AlphaFoldDB" id="A0A2R5F2J0"/>
<dbReference type="Pfam" id="PF00005">
    <property type="entry name" value="ABC_tran"/>
    <property type="match status" value="1"/>
</dbReference>
<dbReference type="PANTHER" id="PTHR43553:SF24">
    <property type="entry name" value="ENERGY-COUPLING FACTOR TRANSPORTER ATP-BINDING PROTEIN ECFA1"/>
    <property type="match status" value="1"/>
</dbReference>
<dbReference type="RefSeq" id="WP_108994643.1">
    <property type="nucleotide sequence ID" value="NZ_BDQX01000289.1"/>
</dbReference>
<feature type="domain" description="ABC transporter" evidence="9">
    <location>
        <begin position="12"/>
        <end position="246"/>
    </location>
</feature>
<reference evidence="10 11" key="1">
    <citation type="submission" date="2017-08" db="EMBL/GenBank/DDBJ databases">
        <title>Substantial Increase in Enzyme Production by Combined Drug-Resistance Mutations in Paenibacillus agaridevorans.</title>
        <authorList>
            <person name="Tanaka Y."/>
            <person name="Funane K."/>
            <person name="Hosaka T."/>
            <person name="Shiwa Y."/>
            <person name="Fujita N."/>
            <person name="Miyazaki T."/>
            <person name="Yoshikawa H."/>
            <person name="Murakami K."/>
            <person name="Kasahara K."/>
            <person name="Inaoka T."/>
            <person name="Hiraga Y."/>
            <person name="Ochi K."/>
        </authorList>
    </citation>
    <scope>NUCLEOTIDE SEQUENCE [LARGE SCALE GENOMIC DNA]</scope>
    <source>
        <strain evidence="10 11">T-3040</strain>
    </source>
</reference>
<dbReference type="InterPro" id="IPR017871">
    <property type="entry name" value="ABC_transporter-like_CS"/>
</dbReference>
<dbReference type="InterPro" id="IPR027417">
    <property type="entry name" value="P-loop_NTPase"/>
</dbReference>
<dbReference type="SUPFAM" id="SSF52540">
    <property type="entry name" value="P-loop containing nucleoside triphosphate hydrolases"/>
    <property type="match status" value="1"/>
</dbReference>
<dbReference type="CDD" id="cd03225">
    <property type="entry name" value="ABC_cobalt_CbiO_domain1"/>
    <property type="match status" value="1"/>
</dbReference>
<dbReference type="Proteomes" id="UP000245202">
    <property type="component" value="Unassembled WGS sequence"/>
</dbReference>